<evidence type="ECO:0000256" key="1">
    <source>
        <dbReference type="ARBA" id="ARBA00003195"/>
    </source>
</evidence>
<dbReference type="EMBL" id="CAJOBI010024828">
    <property type="protein sequence ID" value="CAF4238565.1"/>
    <property type="molecule type" value="Genomic_DNA"/>
</dbReference>
<evidence type="ECO:0000313" key="25">
    <source>
        <dbReference type="Proteomes" id="UP000663866"/>
    </source>
</evidence>
<evidence type="ECO:0000256" key="7">
    <source>
        <dbReference type="ARBA" id="ARBA00022660"/>
    </source>
</evidence>
<evidence type="ECO:0000256" key="4">
    <source>
        <dbReference type="ARBA" id="ARBA00008006"/>
    </source>
</evidence>
<dbReference type="Proteomes" id="UP000663824">
    <property type="component" value="Unassembled WGS sequence"/>
</dbReference>
<evidence type="ECO:0000256" key="8">
    <source>
        <dbReference type="ARBA" id="ARBA00022792"/>
    </source>
</evidence>
<dbReference type="EMBL" id="CAJOBF010000442">
    <property type="protein sequence ID" value="CAF3818521.1"/>
    <property type="molecule type" value="Genomic_DNA"/>
</dbReference>
<feature type="compositionally biased region" description="Basic and acidic residues" evidence="14">
    <location>
        <begin position="10"/>
        <end position="23"/>
    </location>
</feature>
<comment type="caution">
    <text evidence="15">The sequence shown here is derived from an EMBL/GenBank/DDBJ whole genome shotgun (WGS) entry which is preliminary data.</text>
</comment>
<keyword evidence="9" id="KW-0249">Electron transport</keyword>
<dbReference type="EMBL" id="CAJOBG010003549">
    <property type="protein sequence ID" value="CAF4068941.1"/>
    <property type="molecule type" value="Genomic_DNA"/>
</dbReference>
<gene>
    <name evidence="22" type="ORF">BYL167_LOCUS20269</name>
    <name evidence="15" type="ORF">CJN711_LOCUS18481</name>
    <name evidence="16" type="ORF">KQP761_LOCUS17467</name>
    <name evidence="18" type="ORF">MBJ925_LOCUS31620</name>
    <name evidence="21" type="ORF">OVN521_LOCUS19075</name>
    <name evidence="23" type="ORF">SMN809_LOCUS23469</name>
    <name evidence="20" type="ORF">UXM345_LOCUS5831</name>
    <name evidence="17" type="ORF">WKI299_LOCUS4638</name>
    <name evidence="19" type="ORF">XDN619_LOCUS34044</name>
</gene>
<dbReference type="Proteomes" id="UP000663866">
    <property type="component" value="Unassembled WGS sequence"/>
</dbReference>
<evidence type="ECO:0000256" key="5">
    <source>
        <dbReference type="ARBA" id="ARBA00018677"/>
    </source>
</evidence>
<evidence type="ECO:0000256" key="11">
    <source>
        <dbReference type="ARBA" id="ARBA00023136"/>
    </source>
</evidence>
<proteinExistence type="inferred from homology"/>
<keyword evidence="10" id="KW-0496">Mitochondrion</keyword>
<dbReference type="EMBL" id="CAJNRE010017263">
    <property type="protein sequence ID" value="CAF2152953.1"/>
    <property type="molecule type" value="Genomic_DNA"/>
</dbReference>
<dbReference type="GO" id="GO:0043066">
    <property type="term" value="P:negative regulation of apoptotic process"/>
    <property type="evidence" value="ECO:0007669"/>
    <property type="project" value="InterPro"/>
</dbReference>
<feature type="coiled-coil region" evidence="13">
    <location>
        <begin position="96"/>
        <end position="123"/>
    </location>
</feature>
<dbReference type="Gene3D" id="3.30.450.30">
    <property type="entry name" value="Dynein light chain 2a, cytoplasmic"/>
    <property type="match status" value="1"/>
</dbReference>
<evidence type="ECO:0000256" key="14">
    <source>
        <dbReference type="SAM" id="MobiDB-lite"/>
    </source>
</evidence>
<dbReference type="GO" id="GO:0005758">
    <property type="term" value="C:mitochondrial intermembrane space"/>
    <property type="evidence" value="ECO:0007669"/>
    <property type="project" value="UniProtKB-SubCell"/>
</dbReference>
<dbReference type="EMBL" id="CAJNRF010001168">
    <property type="protein sequence ID" value="CAF1998459.1"/>
    <property type="molecule type" value="Genomic_DNA"/>
</dbReference>
<comment type="function">
    <text evidence="1">Accessory subunit of the mitochondrial membrane respiratory chain NADH dehydrogenase (Complex I), that is believed not to be involved in catalysis. Complex I functions in the transfer of electrons from NADH to the respiratory chain. The immediate electron acceptor for the enzyme is believed to be ubiquinone.</text>
</comment>
<evidence type="ECO:0000313" key="15">
    <source>
        <dbReference type="EMBL" id="CAF1332176.1"/>
    </source>
</evidence>
<dbReference type="GO" id="GO:0071986">
    <property type="term" value="C:Ragulator complex"/>
    <property type="evidence" value="ECO:0007669"/>
    <property type="project" value="InterPro"/>
</dbReference>
<dbReference type="EMBL" id="CAJNOW010008876">
    <property type="protein sequence ID" value="CAF1548583.1"/>
    <property type="molecule type" value="Genomic_DNA"/>
</dbReference>
<evidence type="ECO:0000313" key="17">
    <source>
        <dbReference type="EMBL" id="CAF1998459.1"/>
    </source>
</evidence>
<dbReference type="Proteomes" id="UP000663855">
    <property type="component" value="Unassembled WGS sequence"/>
</dbReference>
<evidence type="ECO:0000256" key="6">
    <source>
        <dbReference type="ARBA" id="ARBA00022448"/>
    </source>
</evidence>
<dbReference type="EMBL" id="CAJNOV010008693">
    <property type="protein sequence ID" value="CAF1332176.1"/>
    <property type="molecule type" value="Genomic_DNA"/>
</dbReference>
<accession>A0A815FZP8</accession>
<reference evidence="15" key="1">
    <citation type="submission" date="2021-02" db="EMBL/GenBank/DDBJ databases">
        <authorList>
            <person name="Nowell W R."/>
        </authorList>
    </citation>
    <scope>NUCLEOTIDE SEQUENCE</scope>
</reference>
<dbReference type="Pfam" id="PF16672">
    <property type="entry name" value="LAMTOR5"/>
    <property type="match status" value="1"/>
</dbReference>
<keyword evidence="8" id="KW-0999">Mitochondrion inner membrane</keyword>
<dbReference type="Proteomes" id="UP000676336">
    <property type="component" value="Unassembled WGS sequence"/>
</dbReference>
<evidence type="ECO:0000313" key="20">
    <source>
        <dbReference type="EMBL" id="CAF3818521.1"/>
    </source>
</evidence>
<dbReference type="Proteomes" id="UP000681967">
    <property type="component" value="Unassembled WGS sequence"/>
</dbReference>
<keyword evidence="12" id="KW-1015">Disulfide bond</keyword>
<dbReference type="AlphaFoldDB" id="A0A815FZP8"/>
<dbReference type="Proteomes" id="UP000663856">
    <property type="component" value="Unassembled WGS sequence"/>
</dbReference>
<dbReference type="InterPro" id="IPR024135">
    <property type="entry name" value="LAMTOR5"/>
</dbReference>
<keyword evidence="7" id="KW-0679">Respiratory chain</keyword>
<keyword evidence="25" id="KW-1185">Reference proteome</keyword>
<evidence type="ECO:0000256" key="12">
    <source>
        <dbReference type="ARBA" id="ARBA00023157"/>
    </source>
</evidence>
<dbReference type="Proteomes" id="UP000663834">
    <property type="component" value="Unassembled WGS sequence"/>
</dbReference>
<evidence type="ECO:0000313" key="24">
    <source>
        <dbReference type="Proteomes" id="UP000663855"/>
    </source>
</evidence>
<name>A0A815FZP8_9BILA</name>
<organism evidence="15 24">
    <name type="scientific">Rotaria magnacalcarata</name>
    <dbReference type="NCBI Taxonomy" id="392030"/>
    <lineage>
        <taxon>Eukaryota</taxon>
        <taxon>Metazoa</taxon>
        <taxon>Spiralia</taxon>
        <taxon>Gnathifera</taxon>
        <taxon>Rotifera</taxon>
        <taxon>Eurotatoria</taxon>
        <taxon>Bdelloidea</taxon>
        <taxon>Philodinida</taxon>
        <taxon>Philodinidae</taxon>
        <taxon>Rotaria</taxon>
    </lineage>
</organism>
<keyword evidence="6" id="KW-0813">Transport</keyword>
<evidence type="ECO:0000256" key="13">
    <source>
        <dbReference type="SAM" id="Coils"/>
    </source>
</evidence>
<evidence type="ECO:0000256" key="2">
    <source>
        <dbReference type="ARBA" id="ARBA00004569"/>
    </source>
</evidence>
<comment type="subcellular location">
    <subcellularLocation>
        <location evidence="3">Mitochondrion inner membrane</location>
        <topology evidence="3">Peripheral membrane protein</topology>
    </subcellularLocation>
    <subcellularLocation>
        <location evidence="2">Mitochondrion intermembrane space</location>
    </subcellularLocation>
</comment>
<evidence type="ECO:0000313" key="23">
    <source>
        <dbReference type="EMBL" id="CAF4238565.1"/>
    </source>
</evidence>
<dbReference type="EMBL" id="CAJNRG010017433">
    <property type="protein sequence ID" value="CAF2225812.1"/>
    <property type="molecule type" value="Genomic_DNA"/>
</dbReference>
<dbReference type="PANTHER" id="PTHR20900:SF0">
    <property type="entry name" value="NADH DEHYDROGENASE [UBIQUINONE] 1 BETA SUBCOMPLEX SUBUNIT 7"/>
    <property type="match status" value="1"/>
</dbReference>
<protein>
    <recommendedName>
        <fullName evidence="5">NADH dehydrogenase [ubiquinone] 1 beta subcomplex subunit 7</fullName>
    </recommendedName>
</protein>
<evidence type="ECO:0000313" key="21">
    <source>
        <dbReference type="EMBL" id="CAF4068941.1"/>
    </source>
</evidence>
<keyword evidence="13" id="KW-0175">Coiled coil</keyword>
<dbReference type="EMBL" id="CAJOBH010008858">
    <property type="protein sequence ID" value="CAF4125182.1"/>
    <property type="molecule type" value="Genomic_DNA"/>
</dbReference>
<evidence type="ECO:0000313" key="22">
    <source>
        <dbReference type="EMBL" id="CAF4125182.1"/>
    </source>
</evidence>
<sequence length="235" mass="26904">MGLNISGTIDRARHPERYPDKSKGPTFDPMYGFADGRKPKVAPYTEEEMQTLNIPLEKRDYCAHYFRAVMLCTQQYWPSQYAYCEPERHAWDQCEIKNKIDDAKEYERELRLRRRRLRKEEQTKHNPAHTEETTMLNLKTIRVMDKRLEALVESAIEKFSMLGVDIKGVLVCDKSGLTLTSKDVTVSPGPIACLADLAASLSGRRTTICLEHNENQVLIHQADKAVVAVFTNNAT</sequence>
<dbReference type="InterPro" id="IPR008698">
    <property type="entry name" value="NDUB7"/>
</dbReference>
<dbReference type="GO" id="GO:0005743">
    <property type="term" value="C:mitochondrial inner membrane"/>
    <property type="evidence" value="ECO:0007669"/>
    <property type="project" value="UniProtKB-SubCell"/>
</dbReference>
<evidence type="ECO:0000313" key="19">
    <source>
        <dbReference type="EMBL" id="CAF2225812.1"/>
    </source>
</evidence>
<evidence type="ECO:0000256" key="10">
    <source>
        <dbReference type="ARBA" id="ARBA00023128"/>
    </source>
</evidence>
<dbReference type="OrthoDB" id="268414at2759"/>
<comment type="similarity">
    <text evidence="4">Belongs to the complex I NDUFB7 subunit family.</text>
</comment>
<dbReference type="Proteomes" id="UP000663842">
    <property type="component" value="Unassembled WGS sequence"/>
</dbReference>
<evidence type="ECO:0000313" key="16">
    <source>
        <dbReference type="EMBL" id="CAF1548583.1"/>
    </source>
</evidence>
<evidence type="ECO:0000256" key="9">
    <source>
        <dbReference type="ARBA" id="ARBA00022982"/>
    </source>
</evidence>
<keyword evidence="11" id="KW-0472">Membrane</keyword>
<evidence type="ECO:0000256" key="3">
    <source>
        <dbReference type="ARBA" id="ARBA00004637"/>
    </source>
</evidence>
<dbReference type="Pfam" id="PF05676">
    <property type="entry name" value="NDUF_B7"/>
    <property type="match status" value="1"/>
</dbReference>
<evidence type="ECO:0000313" key="18">
    <source>
        <dbReference type="EMBL" id="CAF2152953.1"/>
    </source>
</evidence>
<dbReference type="Proteomes" id="UP000663887">
    <property type="component" value="Unassembled WGS sequence"/>
</dbReference>
<dbReference type="PANTHER" id="PTHR20900">
    <property type="entry name" value="NADH:UBIQUINONE OXIDOREDUCTASE B18-LIKE SUBUNIT"/>
    <property type="match status" value="1"/>
</dbReference>
<feature type="region of interest" description="Disordered" evidence="14">
    <location>
        <begin position="1"/>
        <end position="28"/>
    </location>
</feature>